<dbReference type="InterPro" id="IPR015889">
    <property type="entry name" value="Intradiol_dOase_core"/>
</dbReference>
<protein>
    <submittedName>
        <fullName evidence="3 5">Aromatic compound dioxygenase</fullName>
    </submittedName>
</protein>
<dbReference type="RefSeq" id="XP_033533482.1">
    <property type="nucleotide sequence ID" value="XM_033676483.1"/>
</dbReference>
<dbReference type="EMBL" id="ML975160">
    <property type="protein sequence ID" value="KAF1811851.1"/>
    <property type="molecule type" value="Genomic_DNA"/>
</dbReference>
<name>A0A6G1G1P8_9PEZI</name>
<accession>A0A6G1G1P8</accession>
<dbReference type="GeneID" id="54417053"/>
<dbReference type="Pfam" id="PF00775">
    <property type="entry name" value="Dioxygenase_C"/>
    <property type="match status" value="1"/>
</dbReference>
<keyword evidence="4" id="KW-1185">Reference proteome</keyword>
<dbReference type="Gene3D" id="2.60.130.10">
    <property type="entry name" value="Aromatic compound dioxygenase"/>
    <property type="match status" value="1"/>
</dbReference>
<dbReference type="OrthoDB" id="121380at2759"/>
<dbReference type="Proteomes" id="UP000504638">
    <property type="component" value="Unplaced"/>
</dbReference>
<sequence length="375" mass="39504">MVNLQSIVAAAAAALMFQVSYAHPGGDADQELVERAAFLQKLGPRAPNACQTKLAERGVAAKLAERRNAMIKDIRAKRGLQAHAPFLQARDLKKVLATNHHYTGSAITAESTPDVIFAGVNETVLAPETTEGPYYVSGELVRSDVTEEEPGVPLALHIQLIDINTCEPLPNIALEIWHCNATGVYGGVTAGGMGNGDAADTTLLQKKALRGIQVSDKDGVVSFESIFPGHYTGRAIHIHIMSHVDAKVNPNNTLSGGTVAHVGQLYFDQDLITQVEKVAPYSQNTARITTNENDFILAQGAGNEHDPVAEYIFVGDGVDDGIFSWLTVGIDPANEKTVNAAATCTETGCTSRSGGGFGLLGGLAGLFGGFGGRGN</sequence>
<reference evidence="3 5" key="1">
    <citation type="submission" date="2020-01" db="EMBL/GenBank/DDBJ databases">
        <authorList>
            <consortium name="DOE Joint Genome Institute"/>
            <person name="Haridas S."/>
            <person name="Albert R."/>
            <person name="Binder M."/>
            <person name="Bloem J."/>
            <person name="Labutti K."/>
            <person name="Salamov A."/>
            <person name="Andreopoulos B."/>
            <person name="Baker S.E."/>
            <person name="Barry K."/>
            <person name="Bills G."/>
            <person name="Bluhm B.H."/>
            <person name="Cannon C."/>
            <person name="Castanera R."/>
            <person name="Culley D.E."/>
            <person name="Daum C."/>
            <person name="Ezra D."/>
            <person name="Gonzalez J.B."/>
            <person name="Henrissat B."/>
            <person name="Kuo A."/>
            <person name="Liang C."/>
            <person name="Lipzen A."/>
            <person name="Lutzoni F."/>
            <person name="Magnuson J."/>
            <person name="Mondo S."/>
            <person name="Nolan M."/>
            <person name="Ohm R."/>
            <person name="Pangilinan J."/>
            <person name="Park H.-J."/>
            <person name="Ramirez L."/>
            <person name="Alfaro M."/>
            <person name="Sun H."/>
            <person name="Tritt A."/>
            <person name="Yoshinaga Y."/>
            <person name="Zwiers L.-H."/>
            <person name="Turgeon B.G."/>
            <person name="Goodwin S.B."/>
            <person name="Spatafora J.W."/>
            <person name="Crous P.W."/>
            <person name="Grigoriev I.V."/>
        </authorList>
    </citation>
    <scope>NUCLEOTIDE SEQUENCE</scope>
    <source>
        <strain evidence="3 5">CBS 781.70</strain>
    </source>
</reference>
<reference evidence="5" key="3">
    <citation type="submission" date="2025-04" db="UniProtKB">
        <authorList>
            <consortium name="RefSeq"/>
        </authorList>
    </citation>
    <scope>IDENTIFICATION</scope>
    <source>
        <strain evidence="5">CBS 781.70</strain>
    </source>
</reference>
<gene>
    <name evidence="3 5" type="ORF">P152DRAFT_398704</name>
</gene>
<dbReference type="CDD" id="cd03457">
    <property type="entry name" value="intradiol_dioxygenase_like"/>
    <property type="match status" value="1"/>
</dbReference>
<evidence type="ECO:0000259" key="2">
    <source>
        <dbReference type="Pfam" id="PF00775"/>
    </source>
</evidence>
<evidence type="ECO:0000313" key="4">
    <source>
        <dbReference type="Proteomes" id="UP000504638"/>
    </source>
</evidence>
<dbReference type="GO" id="GO:0008199">
    <property type="term" value="F:ferric iron binding"/>
    <property type="evidence" value="ECO:0007669"/>
    <property type="project" value="InterPro"/>
</dbReference>
<keyword evidence="1" id="KW-0732">Signal</keyword>
<reference evidence="5" key="2">
    <citation type="submission" date="2020-04" db="EMBL/GenBank/DDBJ databases">
        <authorList>
            <consortium name="NCBI Genome Project"/>
        </authorList>
    </citation>
    <scope>NUCLEOTIDE SEQUENCE</scope>
    <source>
        <strain evidence="5">CBS 781.70</strain>
    </source>
</reference>
<proteinExistence type="predicted"/>
<dbReference type="AlphaFoldDB" id="A0A6G1G1P8"/>
<dbReference type="PANTHER" id="PTHR34315">
    <property type="match status" value="1"/>
</dbReference>
<dbReference type="GO" id="GO:0016702">
    <property type="term" value="F:oxidoreductase activity, acting on single donors with incorporation of molecular oxygen, incorporation of two atoms of oxygen"/>
    <property type="evidence" value="ECO:0007669"/>
    <property type="project" value="InterPro"/>
</dbReference>
<evidence type="ECO:0000256" key="1">
    <source>
        <dbReference type="SAM" id="SignalP"/>
    </source>
</evidence>
<dbReference type="SUPFAM" id="SSF49482">
    <property type="entry name" value="Aromatic compound dioxygenase"/>
    <property type="match status" value="1"/>
</dbReference>
<dbReference type="PANTHER" id="PTHR34315:SF1">
    <property type="entry name" value="INTRADIOL RING-CLEAVAGE DIOXYGENASES DOMAIN-CONTAINING PROTEIN-RELATED"/>
    <property type="match status" value="1"/>
</dbReference>
<dbReference type="InterPro" id="IPR000627">
    <property type="entry name" value="Intradiol_dOase_C"/>
</dbReference>
<feature type="domain" description="Intradiol ring-cleavage dioxygenases" evidence="2">
    <location>
        <begin position="132"/>
        <end position="235"/>
    </location>
</feature>
<keyword evidence="3 5" id="KW-0560">Oxidoreductase</keyword>
<organism evidence="3">
    <name type="scientific">Eremomyces bilateralis CBS 781.70</name>
    <dbReference type="NCBI Taxonomy" id="1392243"/>
    <lineage>
        <taxon>Eukaryota</taxon>
        <taxon>Fungi</taxon>
        <taxon>Dikarya</taxon>
        <taxon>Ascomycota</taxon>
        <taxon>Pezizomycotina</taxon>
        <taxon>Dothideomycetes</taxon>
        <taxon>Dothideomycetes incertae sedis</taxon>
        <taxon>Eremomycetales</taxon>
        <taxon>Eremomycetaceae</taxon>
        <taxon>Eremomyces</taxon>
    </lineage>
</organism>
<feature type="chain" id="PRO_5044631763" evidence="1">
    <location>
        <begin position="23"/>
        <end position="375"/>
    </location>
</feature>
<feature type="signal peptide" evidence="1">
    <location>
        <begin position="1"/>
        <end position="22"/>
    </location>
</feature>
<keyword evidence="3 5" id="KW-0223">Dioxygenase</keyword>
<evidence type="ECO:0000313" key="5">
    <source>
        <dbReference type="RefSeq" id="XP_033533482.1"/>
    </source>
</evidence>
<evidence type="ECO:0000313" key="3">
    <source>
        <dbReference type="EMBL" id="KAF1811851.1"/>
    </source>
</evidence>